<sequence>MTSTRPLFLVLLMSLIVWTSCESEDAADVNQQRIETNYTLAYNAGDRKTTASASFLFGSTFLKINSPSSITFDDDRMKETEILGIVDYQKSYGTKVPSGTFVYTNNDGVVYRNTLSLPADIDLPSSLTELSIAEGARITWEGAPLKSGETITFHLSGDGGDFYASIGLVNATFIEIDSADIQATLLGQCGMSISRSFSGSLAEATEEGGVAHSQITSETYAVNVVD</sequence>
<dbReference type="EMBL" id="JBIPKE010000017">
    <property type="protein sequence ID" value="MFH6984371.1"/>
    <property type="molecule type" value="Genomic_DNA"/>
</dbReference>
<evidence type="ECO:0008006" key="4">
    <source>
        <dbReference type="Google" id="ProtNLM"/>
    </source>
</evidence>
<protein>
    <recommendedName>
        <fullName evidence="4">DUF4382 domain-containing protein</fullName>
    </recommendedName>
</protein>
<keyword evidence="1" id="KW-0732">Signal</keyword>
<name>A0ABW7N9Y3_9BACT</name>
<feature type="chain" id="PRO_5046441637" description="DUF4382 domain-containing protein" evidence="1">
    <location>
        <begin position="20"/>
        <end position="226"/>
    </location>
</feature>
<proteinExistence type="predicted"/>
<keyword evidence="3" id="KW-1185">Reference proteome</keyword>
<evidence type="ECO:0000313" key="2">
    <source>
        <dbReference type="EMBL" id="MFH6984371.1"/>
    </source>
</evidence>
<evidence type="ECO:0000313" key="3">
    <source>
        <dbReference type="Proteomes" id="UP001610063"/>
    </source>
</evidence>
<organism evidence="2 3">
    <name type="scientific">Marinoscillum luteum</name>
    <dbReference type="NCBI Taxonomy" id="861051"/>
    <lineage>
        <taxon>Bacteria</taxon>
        <taxon>Pseudomonadati</taxon>
        <taxon>Bacteroidota</taxon>
        <taxon>Cytophagia</taxon>
        <taxon>Cytophagales</taxon>
        <taxon>Reichenbachiellaceae</taxon>
        <taxon>Marinoscillum</taxon>
    </lineage>
</organism>
<dbReference type="PROSITE" id="PS51257">
    <property type="entry name" value="PROKAR_LIPOPROTEIN"/>
    <property type="match status" value="1"/>
</dbReference>
<dbReference type="RefSeq" id="WP_395417716.1">
    <property type="nucleotide sequence ID" value="NZ_JBIPKE010000017.1"/>
</dbReference>
<evidence type="ECO:0000256" key="1">
    <source>
        <dbReference type="SAM" id="SignalP"/>
    </source>
</evidence>
<gene>
    <name evidence="2" type="ORF">ACHKAR_13040</name>
</gene>
<feature type="signal peptide" evidence="1">
    <location>
        <begin position="1"/>
        <end position="19"/>
    </location>
</feature>
<dbReference type="Proteomes" id="UP001610063">
    <property type="component" value="Unassembled WGS sequence"/>
</dbReference>
<accession>A0ABW7N9Y3</accession>
<reference evidence="2 3" key="1">
    <citation type="journal article" date="2013" name="Int. J. Syst. Evol. Microbiol.">
        <title>Marinoscillum luteum sp. nov., isolated from marine sediment.</title>
        <authorList>
            <person name="Cha I.T."/>
            <person name="Park S.J."/>
            <person name="Kim S.J."/>
            <person name="Kim J.G."/>
            <person name="Jung M.Y."/>
            <person name="Shin K.S."/>
            <person name="Kwon K.K."/>
            <person name="Yang S.H."/>
            <person name="Seo Y.S."/>
            <person name="Rhee S.K."/>
        </authorList>
    </citation>
    <scope>NUCLEOTIDE SEQUENCE [LARGE SCALE GENOMIC DNA]</scope>
    <source>
        <strain evidence="2 3">KCTC 23939</strain>
    </source>
</reference>
<comment type="caution">
    <text evidence="2">The sequence shown here is derived from an EMBL/GenBank/DDBJ whole genome shotgun (WGS) entry which is preliminary data.</text>
</comment>